<sequence>MICFTWNTYHGVSKLTQKCTLYFVLSYRKVGTMDSRLPSTPFLSCCRTTPPTCLLQLRLQMVLWLKKIGQLPTDFEPFYMFLFGGKGARYNKSKE</sequence>
<dbReference type="AlphaFoldDB" id="A0A0K2V678"/>
<reference evidence="1" key="1">
    <citation type="submission" date="2014-05" db="EMBL/GenBank/DDBJ databases">
        <authorList>
            <person name="Chronopoulou M."/>
        </authorList>
    </citation>
    <scope>NUCLEOTIDE SEQUENCE</scope>
    <source>
        <tissue evidence="1">Whole organism</tissue>
    </source>
</reference>
<name>A0A0K2V678_LEPSM</name>
<proteinExistence type="predicted"/>
<organism evidence="1">
    <name type="scientific">Lepeophtheirus salmonis</name>
    <name type="common">Salmon louse</name>
    <name type="synonym">Caligus salmonis</name>
    <dbReference type="NCBI Taxonomy" id="72036"/>
    <lineage>
        <taxon>Eukaryota</taxon>
        <taxon>Metazoa</taxon>
        <taxon>Ecdysozoa</taxon>
        <taxon>Arthropoda</taxon>
        <taxon>Crustacea</taxon>
        <taxon>Multicrustacea</taxon>
        <taxon>Hexanauplia</taxon>
        <taxon>Copepoda</taxon>
        <taxon>Siphonostomatoida</taxon>
        <taxon>Caligidae</taxon>
        <taxon>Lepeophtheirus</taxon>
    </lineage>
</organism>
<dbReference type="EMBL" id="HACA01028070">
    <property type="protein sequence ID" value="CDW45431.1"/>
    <property type="molecule type" value="Transcribed_RNA"/>
</dbReference>
<accession>A0A0K2V678</accession>
<evidence type="ECO:0000313" key="1">
    <source>
        <dbReference type="EMBL" id="CDW45431.1"/>
    </source>
</evidence>
<protein>
    <submittedName>
        <fullName evidence="1">Uncharacterized protein</fullName>
    </submittedName>
</protein>